<comment type="caution">
    <text evidence="1">The sequence shown here is derived from an EMBL/GenBank/DDBJ whole genome shotgun (WGS) entry which is preliminary data.</text>
</comment>
<reference evidence="1 2" key="1">
    <citation type="journal article" date="2017" name="Nat. Commun.">
        <title>Genome assembly with in vitro proximity ligation data and whole-genome triplication in lettuce.</title>
        <authorList>
            <person name="Reyes-Chin-Wo S."/>
            <person name="Wang Z."/>
            <person name="Yang X."/>
            <person name="Kozik A."/>
            <person name="Arikit S."/>
            <person name="Song C."/>
            <person name="Xia L."/>
            <person name="Froenicke L."/>
            <person name="Lavelle D.O."/>
            <person name="Truco M.J."/>
            <person name="Xia R."/>
            <person name="Zhu S."/>
            <person name="Xu C."/>
            <person name="Xu H."/>
            <person name="Xu X."/>
            <person name="Cox K."/>
            <person name="Korf I."/>
            <person name="Meyers B.C."/>
            <person name="Michelmore R.W."/>
        </authorList>
    </citation>
    <scope>NUCLEOTIDE SEQUENCE [LARGE SCALE GENOMIC DNA]</scope>
    <source>
        <strain evidence="2">cv. Salinas</strain>
        <tissue evidence="1">Seedlings</tissue>
    </source>
</reference>
<proteinExistence type="predicted"/>
<protein>
    <recommendedName>
        <fullName evidence="3">DUF4371 domain-containing protein</fullName>
    </recommendedName>
</protein>
<dbReference type="PANTHER" id="PTHR11697:SF230">
    <property type="entry name" value="ZINC FINGER, MYM DOMAIN CONTAINING 1"/>
    <property type="match status" value="1"/>
</dbReference>
<evidence type="ECO:0000313" key="1">
    <source>
        <dbReference type="EMBL" id="KAJ0194467.1"/>
    </source>
</evidence>
<sequence length="186" mass="21559">MVLCLLQKNHTKVNDFFDAVSWLLKIIGSSYKRQDNLRIKQENIVMEALVEGLLYNCALESGTGLNQEVVLEDLGRDNSDRNRKVEAIHILRKDQDIVNSMNQVSSSKKAIQEIRDVGWEPLLGNFTLYCDKHDINIMMDSVVKEVHRLVNNLHHYHVDVFKAVIDMKLQELTITLMKPTRNYFFA</sequence>
<organism evidence="1 2">
    <name type="scientific">Lactuca sativa</name>
    <name type="common">Garden lettuce</name>
    <dbReference type="NCBI Taxonomy" id="4236"/>
    <lineage>
        <taxon>Eukaryota</taxon>
        <taxon>Viridiplantae</taxon>
        <taxon>Streptophyta</taxon>
        <taxon>Embryophyta</taxon>
        <taxon>Tracheophyta</taxon>
        <taxon>Spermatophyta</taxon>
        <taxon>Magnoliopsida</taxon>
        <taxon>eudicotyledons</taxon>
        <taxon>Gunneridae</taxon>
        <taxon>Pentapetalae</taxon>
        <taxon>asterids</taxon>
        <taxon>campanulids</taxon>
        <taxon>Asterales</taxon>
        <taxon>Asteraceae</taxon>
        <taxon>Cichorioideae</taxon>
        <taxon>Cichorieae</taxon>
        <taxon>Lactucinae</taxon>
        <taxon>Lactuca</taxon>
    </lineage>
</organism>
<dbReference type="Proteomes" id="UP000235145">
    <property type="component" value="Unassembled WGS sequence"/>
</dbReference>
<gene>
    <name evidence="1" type="ORF">LSAT_V11C800435130</name>
</gene>
<evidence type="ECO:0008006" key="3">
    <source>
        <dbReference type="Google" id="ProtNLM"/>
    </source>
</evidence>
<dbReference type="InterPro" id="IPR055298">
    <property type="entry name" value="AtLOH3-like"/>
</dbReference>
<evidence type="ECO:0000313" key="2">
    <source>
        <dbReference type="Proteomes" id="UP000235145"/>
    </source>
</evidence>
<name>A0A9R1UUX1_LACSA</name>
<dbReference type="PANTHER" id="PTHR11697">
    <property type="entry name" value="GENERAL TRANSCRIPTION FACTOR 2-RELATED ZINC FINGER PROTEIN"/>
    <property type="match status" value="1"/>
</dbReference>
<dbReference type="AlphaFoldDB" id="A0A9R1UUX1"/>
<keyword evidence="2" id="KW-1185">Reference proteome</keyword>
<dbReference type="EMBL" id="NBSK02000008">
    <property type="protein sequence ID" value="KAJ0194467.1"/>
    <property type="molecule type" value="Genomic_DNA"/>
</dbReference>
<accession>A0A9R1UUX1</accession>